<sequence length="70" mass="8089">MDRDDYLLEKADEGRIRKEQRKRILCIWDGSVLEKAKSSKGSARLSQVKRRGDSEPGEGSFPTFRPYNTE</sequence>
<comment type="caution">
    <text evidence="2">The sequence shown here is derived from an EMBL/GenBank/DDBJ whole genome shotgun (WGS) entry which is preliminary data.</text>
</comment>
<organism evidence="2 3">
    <name type="scientific">Dictyobacter alpinus</name>
    <dbReference type="NCBI Taxonomy" id="2014873"/>
    <lineage>
        <taxon>Bacteria</taxon>
        <taxon>Bacillati</taxon>
        <taxon>Chloroflexota</taxon>
        <taxon>Ktedonobacteria</taxon>
        <taxon>Ktedonobacterales</taxon>
        <taxon>Dictyobacteraceae</taxon>
        <taxon>Dictyobacter</taxon>
    </lineage>
</organism>
<keyword evidence="3" id="KW-1185">Reference proteome</keyword>
<dbReference type="EMBL" id="BIFT01000001">
    <property type="protein sequence ID" value="GCE27656.1"/>
    <property type="molecule type" value="Genomic_DNA"/>
</dbReference>
<feature type="region of interest" description="Disordered" evidence="1">
    <location>
        <begin position="39"/>
        <end position="70"/>
    </location>
</feature>
<gene>
    <name evidence="2" type="ORF">KDA_31400</name>
</gene>
<evidence type="ECO:0000313" key="2">
    <source>
        <dbReference type="EMBL" id="GCE27656.1"/>
    </source>
</evidence>
<proteinExistence type="predicted"/>
<reference evidence="3" key="1">
    <citation type="submission" date="2018-12" db="EMBL/GenBank/DDBJ databases">
        <title>Tengunoibacter tsumagoiensis gen. nov., sp. nov., Dictyobacter kobayashii sp. nov., D. alpinus sp. nov., and D. joshuensis sp. nov. and description of Dictyobacteraceae fam. nov. within the order Ktedonobacterales isolated from Tengu-no-mugimeshi.</title>
        <authorList>
            <person name="Wang C.M."/>
            <person name="Zheng Y."/>
            <person name="Sakai Y."/>
            <person name="Toyoda A."/>
            <person name="Minakuchi Y."/>
            <person name="Abe K."/>
            <person name="Yokota A."/>
            <person name="Yabe S."/>
        </authorList>
    </citation>
    <scope>NUCLEOTIDE SEQUENCE [LARGE SCALE GENOMIC DNA]</scope>
    <source>
        <strain evidence="3">Uno16</strain>
    </source>
</reference>
<accession>A0A402B8K1</accession>
<dbReference type="AlphaFoldDB" id="A0A402B8K1"/>
<dbReference type="Proteomes" id="UP000287171">
    <property type="component" value="Unassembled WGS sequence"/>
</dbReference>
<protein>
    <submittedName>
        <fullName evidence="2">Uncharacterized protein</fullName>
    </submittedName>
</protein>
<evidence type="ECO:0000313" key="3">
    <source>
        <dbReference type="Proteomes" id="UP000287171"/>
    </source>
</evidence>
<name>A0A402B8K1_9CHLR</name>
<evidence type="ECO:0000256" key="1">
    <source>
        <dbReference type="SAM" id="MobiDB-lite"/>
    </source>
</evidence>